<protein>
    <submittedName>
        <fullName evidence="1">Uncharacterized protein</fullName>
    </submittedName>
</protein>
<accession>A0A0E9X8A7</accession>
<dbReference type="EMBL" id="GBXM01010654">
    <property type="protein sequence ID" value="JAH97923.1"/>
    <property type="molecule type" value="Transcribed_RNA"/>
</dbReference>
<reference evidence="1" key="2">
    <citation type="journal article" date="2015" name="Fish Shellfish Immunol.">
        <title>Early steps in the European eel (Anguilla anguilla)-Vibrio vulnificus interaction in the gills: Role of the RtxA13 toxin.</title>
        <authorList>
            <person name="Callol A."/>
            <person name="Pajuelo D."/>
            <person name="Ebbesson L."/>
            <person name="Teles M."/>
            <person name="MacKenzie S."/>
            <person name="Amaro C."/>
        </authorList>
    </citation>
    <scope>NUCLEOTIDE SEQUENCE</scope>
</reference>
<name>A0A0E9X8A7_ANGAN</name>
<sequence>MAPFKTFPLNCHPVEVIHFFLLTQTFQNEHSQFLHNLFSMSKQREHTSHGFKKCNMEKPADTKYSSKRVKVGEKCIACVCIGSFTTWMCLCAKGTFYLLSFTIIQQ</sequence>
<organism evidence="1">
    <name type="scientific">Anguilla anguilla</name>
    <name type="common">European freshwater eel</name>
    <name type="synonym">Muraena anguilla</name>
    <dbReference type="NCBI Taxonomy" id="7936"/>
    <lineage>
        <taxon>Eukaryota</taxon>
        <taxon>Metazoa</taxon>
        <taxon>Chordata</taxon>
        <taxon>Craniata</taxon>
        <taxon>Vertebrata</taxon>
        <taxon>Euteleostomi</taxon>
        <taxon>Actinopterygii</taxon>
        <taxon>Neopterygii</taxon>
        <taxon>Teleostei</taxon>
        <taxon>Anguilliformes</taxon>
        <taxon>Anguillidae</taxon>
        <taxon>Anguilla</taxon>
    </lineage>
</organism>
<evidence type="ECO:0000313" key="1">
    <source>
        <dbReference type="EMBL" id="JAH97923.1"/>
    </source>
</evidence>
<dbReference type="AlphaFoldDB" id="A0A0E9X8A7"/>
<proteinExistence type="predicted"/>
<reference evidence="1" key="1">
    <citation type="submission" date="2014-11" db="EMBL/GenBank/DDBJ databases">
        <authorList>
            <person name="Amaro Gonzalez C."/>
        </authorList>
    </citation>
    <scope>NUCLEOTIDE SEQUENCE</scope>
</reference>